<dbReference type="GO" id="GO:0006506">
    <property type="term" value="P:GPI anchor biosynthetic process"/>
    <property type="evidence" value="ECO:0007669"/>
    <property type="project" value="UniProtKB-UniPathway"/>
</dbReference>
<dbReference type="GO" id="GO:0006508">
    <property type="term" value="P:proteolysis"/>
    <property type="evidence" value="ECO:0007669"/>
    <property type="project" value="InterPro"/>
</dbReference>
<dbReference type="InterPro" id="IPR001096">
    <property type="entry name" value="Peptidase_C13"/>
</dbReference>
<comment type="similarity">
    <text evidence="2">Belongs to the peptidase C13 family.</text>
</comment>
<dbReference type="GO" id="GO:0042765">
    <property type="term" value="C:GPI-anchor transamidase complex"/>
    <property type="evidence" value="ECO:0007669"/>
    <property type="project" value="InterPro"/>
</dbReference>
<dbReference type="EMBL" id="LVKB01000002">
    <property type="protein sequence ID" value="ORD98073.1"/>
    <property type="molecule type" value="Genomic_DNA"/>
</dbReference>
<dbReference type="Proteomes" id="UP000192356">
    <property type="component" value="Unassembled WGS sequence"/>
</dbReference>
<comment type="pathway">
    <text evidence="1">Glycolipid biosynthesis; glycosylphosphatidylinositol-anchor biosynthesis.</text>
</comment>
<dbReference type="InterPro" id="IPR028361">
    <property type="entry name" value="GPI_transamidase"/>
</dbReference>
<keyword evidence="6" id="KW-1185">Reference proteome</keyword>
<organism evidence="5 6">
    <name type="scientific">Hepatospora eriocheir</name>
    <dbReference type="NCBI Taxonomy" id="1081669"/>
    <lineage>
        <taxon>Eukaryota</taxon>
        <taxon>Fungi</taxon>
        <taxon>Fungi incertae sedis</taxon>
        <taxon>Microsporidia</taxon>
        <taxon>Hepatosporidae</taxon>
        <taxon>Hepatospora</taxon>
    </lineage>
</organism>
<protein>
    <submittedName>
        <fullName evidence="5">GPI8</fullName>
    </submittedName>
</protein>
<comment type="caution">
    <text evidence="5">The sequence shown here is derived from an EMBL/GenBank/DDBJ whole genome shotgun (WGS) entry which is preliminary data.</text>
</comment>
<proteinExistence type="inferred from homology"/>
<evidence type="ECO:0000313" key="5">
    <source>
        <dbReference type="EMBL" id="ORD98073.1"/>
    </source>
</evidence>
<evidence type="ECO:0000256" key="1">
    <source>
        <dbReference type="ARBA" id="ARBA00004687"/>
    </source>
</evidence>
<dbReference type="VEuPathDB" id="MicrosporidiaDB:A0H76_1587"/>
<evidence type="ECO:0000313" key="6">
    <source>
        <dbReference type="Proteomes" id="UP000192356"/>
    </source>
</evidence>
<evidence type="ECO:0000256" key="3">
    <source>
        <dbReference type="ARBA" id="ARBA00022502"/>
    </source>
</evidence>
<evidence type="ECO:0000256" key="2">
    <source>
        <dbReference type="ARBA" id="ARBA00009941"/>
    </source>
</evidence>
<keyword evidence="4" id="KW-0732">Signal</keyword>
<dbReference type="PANTHER" id="PTHR48067:SF1">
    <property type="entry name" value="GPI-ANCHOR TRANSAMIDASE"/>
    <property type="match status" value="1"/>
</dbReference>
<dbReference type="VEuPathDB" id="MicrosporidiaDB:HERIO_87"/>
<evidence type="ECO:0000256" key="4">
    <source>
        <dbReference type="ARBA" id="ARBA00022729"/>
    </source>
</evidence>
<accession>A0A1X0QED4</accession>
<keyword evidence="3" id="KW-0337">GPI-anchor biosynthesis</keyword>
<sequence length="265" mass="31200">MNLFLFIREICSLNYAIICDTSKNYFNYRHFTNLQIFYQKLINNGFTNEFIVSLFIEDPLKDKRHLLDKVIHLNDTLTIPYVQLKPRKFNLDTLLNILNCKDEKLYKLDENDNLLIYLTGHGNDDFFMLHNKYFLMLDDIMEVLFYLSKRLNKVLFILDTCQASALIDQNSIPKNVTVIATSSANESSFSTNVSYNLGLNTVDDFAKRFHQIPIKRKLKVVDFFSPEIFGTITSNVMVFGNKTFNMKDFFYQNPNKRILRPFKIK</sequence>
<reference evidence="5 6" key="1">
    <citation type="journal article" date="2017" name="Environ. Microbiol.">
        <title>Decay of the glycolytic pathway and adaptation to intranuclear parasitism within Enterocytozoonidae microsporidia.</title>
        <authorList>
            <person name="Wiredu Boakye D."/>
            <person name="Jaroenlak P."/>
            <person name="Prachumwat A."/>
            <person name="Williams T.A."/>
            <person name="Bateman K.S."/>
            <person name="Itsathitphaisarn O."/>
            <person name="Sritunyalucksana K."/>
            <person name="Paszkiewicz K.H."/>
            <person name="Moore K.A."/>
            <person name="Stentiford G.D."/>
            <person name="Williams B.A."/>
        </authorList>
    </citation>
    <scope>NUCLEOTIDE SEQUENCE [LARGE SCALE GENOMIC DNA]</scope>
    <source>
        <strain evidence="5 6">GB1</strain>
    </source>
</reference>
<dbReference type="UniPathway" id="UPA00196"/>
<dbReference type="PANTHER" id="PTHR48067">
    <property type="entry name" value="GPI-ANCHOR TRANSAMIDASE"/>
    <property type="match status" value="1"/>
</dbReference>
<dbReference type="PRINTS" id="PR00776">
    <property type="entry name" value="HEMOGLOBNASE"/>
</dbReference>
<gene>
    <name evidence="5" type="primary">GPI8</name>
    <name evidence="5" type="ORF">HERIO_87</name>
</gene>
<dbReference type="GO" id="GO:0003923">
    <property type="term" value="F:GPI-anchor transamidase activity"/>
    <property type="evidence" value="ECO:0007669"/>
    <property type="project" value="InterPro"/>
</dbReference>
<dbReference type="OrthoDB" id="192611at2759"/>
<name>A0A1X0QED4_9MICR</name>
<dbReference type="AlphaFoldDB" id="A0A1X0QED4"/>
<dbReference type="GO" id="GO:0016255">
    <property type="term" value="P:attachment of GPI anchor to protein"/>
    <property type="evidence" value="ECO:0007669"/>
    <property type="project" value="InterPro"/>
</dbReference>
<dbReference type="Pfam" id="PF01650">
    <property type="entry name" value="Peptidase_C13"/>
    <property type="match status" value="1"/>
</dbReference>
<dbReference type="Gene3D" id="3.40.50.1460">
    <property type="match status" value="1"/>
</dbReference>